<evidence type="ECO:0000259" key="1">
    <source>
        <dbReference type="Pfam" id="PF06722"/>
    </source>
</evidence>
<keyword evidence="3" id="KW-1185">Reference proteome</keyword>
<dbReference type="Pfam" id="PF06722">
    <property type="entry name" value="EryCIII-like_C"/>
    <property type="match status" value="1"/>
</dbReference>
<dbReference type="InterPro" id="IPR010610">
    <property type="entry name" value="EryCIII-like_C"/>
</dbReference>
<keyword evidence="2" id="KW-0808">Transferase</keyword>
<dbReference type="Gene3D" id="3.40.50.2000">
    <property type="entry name" value="Glycogen Phosphorylase B"/>
    <property type="match status" value="2"/>
</dbReference>
<proteinExistence type="predicted"/>
<name>A0A239MDN7_9NOCA</name>
<dbReference type="GO" id="GO:0008194">
    <property type="term" value="F:UDP-glycosyltransferase activity"/>
    <property type="evidence" value="ECO:0007669"/>
    <property type="project" value="InterPro"/>
</dbReference>
<dbReference type="CDD" id="cd03784">
    <property type="entry name" value="GT1_Gtf-like"/>
    <property type="match status" value="1"/>
</dbReference>
<dbReference type="InterPro" id="IPR050426">
    <property type="entry name" value="Glycosyltransferase_28"/>
</dbReference>
<dbReference type="EMBL" id="FZOW01000017">
    <property type="protein sequence ID" value="SNT40292.1"/>
    <property type="molecule type" value="Genomic_DNA"/>
</dbReference>
<accession>A0A239MDN7</accession>
<gene>
    <name evidence="2" type="ORF">SAMN05421642_11756</name>
</gene>
<dbReference type="Proteomes" id="UP000198327">
    <property type="component" value="Unassembled WGS sequence"/>
</dbReference>
<dbReference type="PANTHER" id="PTHR48050">
    <property type="entry name" value="STEROL 3-BETA-GLUCOSYLTRANSFERASE"/>
    <property type="match status" value="1"/>
</dbReference>
<dbReference type="GO" id="GO:0016758">
    <property type="term" value="F:hexosyltransferase activity"/>
    <property type="evidence" value="ECO:0007669"/>
    <property type="project" value="UniProtKB-ARBA"/>
</dbReference>
<protein>
    <submittedName>
        <fullName evidence="2">UDP:flavonoid glycosyltransferase YjiC, YdhE family</fullName>
    </submittedName>
</protein>
<evidence type="ECO:0000313" key="3">
    <source>
        <dbReference type="Proteomes" id="UP000198327"/>
    </source>
</evidence>
<organism evidence="2 3">
    <name type="scientific">Rhodococcoides kyotonense</name>
    <dbReference type="NCBI Taxonomy" id="398843"/>
    <lineage>
        <taxon>Bacteria</taxon>
        <taxon>Bacillati</taxon>
        <taxon>Actinomycetota</taxon>
        <taxon>Actinomycetes</taxon>
        <taxon>Mycobacteriales</taxon>
        <taxon>Nocardiaceae</taxon>
        <taxon>Rhodococcoides</taxon>
    </lineage>
</organism>
<reference evidence="3" key="1">
    <citation type="submission" date="2017-06" db="EMBL/GenBank/DDBJ databases">
        <authorList>
            <person name="Varghese N."/>
            <person name="Submissions S."/>
        </authorList>
    </citation>
    <scope>NUCLEOTIDE SEQUENCE [LARGE SCALE GENOMIC DNA]</scope>
    <source>
        <strain evidence="3">JCM 23211</strain>
    </source>
</reference>
<evidence type="ECO:0000313" key="2">
    <source>
        <dbReference type="EMBL" id="SNT40292.1"/>
    </source>
</evidence>
<feature type="domain" description="Erythromycin biosynthesis protein CIII-like C-terminal" evidence="1">
    <location>
        <begin position="283"/>
        <end position="412"/>
    </location>
</feature>
<dbReference type="OrthoDB" id="6620093at2"/>
<dbReference type="SUPFAM" id="SSF53756">
    <property type="entry name" value="UDP-Glycosyltransferase/glycogen phosphorylase"/>
    <property type="match status" value="1"/>
</dbReference>
<dbReference type="AlphaFoldDB" id="A0A239MDN7"/>
<sequence>MSVERVASILFCAGPFSGHIEPMLPIAAELVRLGHKVHILTGRAFESKVASTGATWVPLPTSVDFDVTNLDSAFPSRGSLNGARRAQFDLEHIFIRPIAEQSKAIDEITDRESIDVVVVETMFFGAVPLLLRPSTSRPRVVALGSNPLSLPGYGRPPAGLGWPPARSWLGRFRNSAVNAAVRTLVLRSLQHTAQDTVGSELPVSILDWLTLVDDIVQLTVPGFEYPLPESYAAKVHFVGPVSVSDVDTQPLPSWWDDLDTRRPTFLVTQGSAERDLSQLIRPTIDALADREVNVVVALGTDASGLEQPLPGNVFLADALPYDAVFPALSGFITNGGYGGVGFAIRHGVPVIAVGRSQDKADVVARVQWSGIGIGIARQTVEPSRIQKAVEQLQRDGRFSSHAAELQRQASSSSGMHGAVQRILFGIGSVRV</sequence>
<dbReference type="InterPro" id="IPR002213">
    <property type="entry name" value="UDP_glucos_trans"/>
</dbReference>
<dbReference type="GO" id="GO:0017000">
    <property type="term" value="P:antibiotic biosynthetic process"/>
    <property type="evidence" value="ECO:0007669"/>
    <property type="project" value="UniProtKB-ARBA"/>
</dbReference>
<dbReference type="PANTHER" id="PTHR48050:SF13">
    <property type="entry name" value="STEROL 3-BETA-GLUCOSYLTRANSFERASE UGT80A2"/>
    <property type="match status" value="1"/>
</dbReference>